<dbReference type="SMART" id="SM00028">
    <property type="entry name" value="TPR"/>
    <property type="match status" value="8"/>
</dbReference>
<feature type="repeat" description="TPR" evidence="7">
    <location>
        <begin position="689"/>
        <end position="722"/>
    </location>
</feature>
<evidence type="ECO:0000256" key="2">
    <source>
        <dbReference type="ARBA" id="ARBA00022737"/>
    </source>
</evidence>
<evidence type="ECO:0000256" key="1">
    <source>
        <dbReference type="ARBA" id="ARBA00004123"/>
    </source>
</evidence>
<dbReference type="GO" id="GO:0005680">
    <property type="term" value="C:anaphase-promoting complex"/>
    <property type="evidence" value="ECO:0007669"/>
    <property type="project" value="TreeGrafter"/>
</dbReference>
<evidence type="ECO:0000256" key="5">
    <source>
        <dbReference type="ARBA" id="ARBA00038210"/>
    </source>
</evidence>
<dbReference type="GO" id="GO:0031145">
    <property type="term" value="P:anaphase-promoting complex-dependent catabolic process"/>
    <property type="evidence" value="ECO:0007669"/>
    <property type="project" value="TreeGrafter"/>
</dbReference>
<comment type="subcellular location">
    <subcellularLocation>
        <location evidence="1">Nucleus</location>
    </subcellularLocation>
</comment>
<feature type="compositionally biased region" description="Polar residues" evidence="8">
    <location>
        <begin position="341"/>
        <end position="351"/>
    </location>
</feature>
<reference evidence="9" key="3">
    <citation type="submission" date="2025-09" db="UniProtKB">
        <authorList>
            <consortium name="Ensembl"/>
        </authorList>
    </citation>
    <scope>IDENTIFICATION</scope>
</reference>
<dbReference type="GO" id="GO:0016567">
    <property type="term" value="P:protein ubiquitination"/>
    <property type="evidence" value="ECO:0007669"/>
    <property type="project" value="TreeGrafter"/>
</dbReference>
<dbReference type="Proteomes" id="UP000265100">
    <property type="component" value="Chromosome 4"/>
</dbReference>
<evidence type="ECO:0000256" key="8">
    <source>
        <dbReference type="SAM" id="MobiDB-lite"/>
    </source>
</evidence>
<feature type="repeat" description="TPR" evidence="7">
    <location>
        <begin position="519"/>
        <end position="552"/>
    </location>
</feature>
<reference evidence="9" key="1">
    <citation type="submission" date="2018-05" db="EMBL/GenBank/DDBJ databases">
        <authorList>
            <person name="Datahose"/>
        </authorList>
    </citation>
    <scope>NUCLEOTIDE SEQUENCE</scope>
</reference>
<dbReference type="InterPro" id="IPR011990">
    <property type="entry name" value="TPR-like_helical_dom_sf"/>
</dbReference>
<keyword evidence="3 7" id="KW-0802">TPR repeat</keyword>
<comment type="similarity">
    <text evidence="5">Belongs to the APC3/CDC27 family.</text>
</comment>
<evidence type="ECO:0000256" key="4">
    <source>
        <dbReference type="ARBA" id="ARBA00023242"/>
    </source>
</evidence>
<name>A0AAX7V0Q0_ASTCA</name>
<dbReference type="Pfam" id="PF13181">
    <property type="entry name" value="TPR_8"/>
    <property type="match status" value="2"/>
</dbReference>
<feature type="repeat" description="TPR" evidence="7">
    <location>
        <begin position="587"/>
        <end position="620"/>
    </location>
</feature>
<feature type="region of interest" description="Disordered" evidence="8">
    <location>
        <begin position="326"/>
        <end position="355"/>
    </location>
</feature>
<dbReference type="FunFam" id="1.25.40.10:FF:000051">
    <property type="entry name" value="Cell division cycle protein 27 isoform X3"/>
    <property type="match status" value="1"/>
</dbReference>
<dbReference type="AlphaFoldDB" id="A0AAX7V0Q0"/>
<accession>A0AAX7V0Q0</accession>
<dbReference type="Pfam" id="PF00515">
    <property type="entry name" value="TPR_1"/>
    <property type="match status" value="1"/>
</dbReference>
<keyword evidence="2" id="KW-0677">Repeat</keyword>
<dbReference type="GO" id="GO:0005737">
    <property type="term" value="C:cytoplasm"/>
    <property type="evidence" value="ECO:0007669"/>
    <property type="project" value="TreeGrafter"/>
</dbReference>
<gene>
    <name evidence="9" type="primary">CDC27</name>
</gene>
<evidence type="ECO:0000313" key="9">
    <source>
        <dbReference type="Ensembl" id="ENSACLP00000076013.1"/>
    </source>
</evidence>
<dbReference type="GO" id="GO:0051301">
    <property type="term" value="P:cell division"/>
    <property type="evidence" value="ECO:0007669"/>
    <property type="project" value="TreeGrafter"/>
</dbReference>
<dbReference type="SUPFAM" id="SSF48452">
    <property type="entry name" value="TPR-like"/>
    <property type="match status" value="2"/>
</dbReference>
<feature type="region of interest" description="Disordered" evidence="8">
    <location>
        <begin position="731"/>
        <end position="756"/>
    </location>
</feature>
<feature type="repeat" description="TPR" evidence="7">
    <location>
        <begin position="553"/>
        <end position="586"/>
    </location>
</feature>
<sequence length="756" mass="84192">MTVLQEPVQAAVWQALNHYAYLDAVFLAERLYAEVRSEEALYLLATCYYRSGKPYKAYRLLKAHSCSTPQVRFLLAKCCVELSKLAEGEQVLIGGVLNKQKRCSADSPTDRVAKGAECFQRSLTLNPFLWSPFQNLCHLGEKPDPDQVFRLSSLQNCSIAPPPPSVSPAQNSSHRLDTALMETPQDTLELNRLNLESSNGKLASDLSVSYIDSSLISPDTGSLLGNTVSMASAGSLLAKQNKPKSGRSLLGGPAALSPLTPSFGILPLDPSPGDPTYLQNYSSTMETQTTAPSKKVTAQTHTNRQELCPPLITCLCLSGSPQVLSPSMSGPPNVQPRRSSRLFTSASSTAKENSKKLKMKFPTKIPNRKTKCKSAKTSNSTNLNESLDILRLDPSLSLPETKIPQYQRAAAGTIMALLRELGRGYLALCSYNCREAINILTSLPPQHYNTGWVLTHIGKGYFELAEYTQAERMFSEVRRIESYRVEGMEIYSTTLWHLQKDVALSALSKDLTDMDKNCPEAWCVAGNCFSLQREHDIAIKFFQRAIQVDPGFAYAYTLLGHEFVLTEELDRALACFRNAIRVNNRHYNAWYGLGMIYYKQEKFNLAEIHFKKALSINPQSSVLLCHIGVVQHALKKSDAALETLNRAIGIDPKNPLCKFHRASILFANDKYKAALQELEELKQIVPKESLVYFLIGKVYKKLGQTHLALMNFSWAMDLDPKGANNQIKEAIDKRYLPEDEERVSEPGTDEQRGKRG</sequence>
<organism evidence="9 10">
    <name type="scientific">Astatotilapia calliptera</name>
    <name type="common">Eastern happy</name>
    <name type="synonym">Chromis callipterus</name>
    <dbReference type="NCBI Taxonomy" id="8154"/>
    <lineage>
        <taxon>Eukaryota</taxon>
        <taxon>Metazoa</taxon>
        <taxon>Chordata</taxon>
        <taxon>Craniata</taxon>
        <taxon>Vertebrata</taxon>
        <taxon>Euteleostomi</taxon>
        <taxon>Actinopterygii</taxon>
        <taxon>Neopterygii</taxon>
        <taxon>Teleostei</taxon>
        <taxon>Neoteleostei</taxon>
        <taxon>Acanthomorphata</taxon>
        <taxon>Ovalentaria</taxon>
        <taxon>Cichlomorphae</taxon>
        <taxon>Cichliformes</taxon>
        <taxon>Cichlidae</taxon>
        <taxon>African cichlids</taxon>
        <taxon>Pseudocrenilabrinae</taxon>
        <taxon>Haplochromini</taxon>
        <taxon>Astatotilapia</taxon>
    </lineage>
</organism>
<evidence type="ECO:0000256" key="6">
    <source>
        <dbReference type="ARBA" id="ARBA00039307"/>
    </source>
</evidence>
<dbReference type="FunFam" id="1.25.40.10:FF:000018">
    <property type="entry name" value="Cell division cycle protein 27 homolog B"/>
    <property type="match status" value="1"/>
</dbReference>
<evidence type="ECO:0000256" key="3">
    <source>
        <dbReference type="ARBA" id="ARBA00022803"/>
    </source>
</evidence>
<proteinExistence type="inferred from homology"/>
<reference evidence="9" key="2">
    <citation type="submission" date="2025-08" db="UniProtKB">
        <authorList>
            <consortium name="Ensembl"/>
        </authorList>
    </citation>
    <scope>IDENTIFICATION</scope>
</reference>
<evidence type="ECO:0000313" key="10">
    <source>
        <dbReference type="Proteomes" id="UP000265100"/>
    </source>
</evidence>
<dbReference type="Ensembl" id="ENSACLT00000056350.1">
    <property type="protein sequence ID" value="ENSACLP00000076013.1"/>
    <property type="gene ID" value="ENSACLG00000014209.2"/>
</dbReference>
<evidence type="ECO:0000256" key="7">
    <source>
        <dbReference type="PROSITE-ProRule" id="PRU00339"/>
    </source>
</evidence>
<feature type="repeat" description="TPR" evidence="7">
    <location>
        <begin position="621"/>
        <end position="654"/>
    </location>
</feature>
<dbReference type="Pfam" id="PF12895">
    <property type="entry name" value="ANAPC3"/>
    <property type="match status" value="1"/>
</dbReference>
<dbReference type="PROSITE" id="PS50293">
    <property type="entry name" value="TPR_REGION"/>
    <property type="match status" value="1"/>
</dbReference>
<dbReference type="PANTHER" id="PTHR12558">
    <property type="entry name" value="CELL DIVISION CYCLE 16,23,27"/>
    <property type="match status" value="1"/>
</dbReference>
<keyword evidence="10" id="KW-1185">Reference proteome</keyword>
<dbReference type="PANTHER" id="PTHR12558:SF13">
    <property type="entry name" value="CELL DIVISION CYCLE PROTEIN 27 HOMOLOG"/>
    <property type="match status" value="1"/>
</dbReference>
<keyword evidence="4" id="KW-0539">Nucleus</keyword>
<dbReference type="Gene3D" id="1.25.40.10">
    <property type="entry name" value="Tetratricopeptide repeat domain"/>
    <property type="match status" value="4"/>
</dbReference>
<dbReference type="GO" id="GO:0007091">
    <property type="term" value="P:metaphase/anaphase transition of mitotic cell cycle"/>
    <property type="evidence" value="ECO:0007669"/>
    <property type="project" value="TreeGrafter"/>
</dbReference>
<dbReference type="GeneTree" id="ENSGT00950000182950"/>
<dbReference type="InterPro" id="IPR019734">
    <property type="entry name" value="TPR_rpt"/>
</dbReference>
<protein>
    <recommendedName>
        <fullName evidence="6">Cell division cycle protein 27 homolog</fullName>
    </recommendedName>
</protein>
<dbReference type="PROSITE" id="PS50005">
    <property type="entry name" value="TPR"/>
    <property type="match status" value="5"/>
</dbReference>